<dbReference type="PANTHER" id="PTHR31744:SF235">
    <property type="entry name" value="NAC DOMAIN-CONTAINING PROTEIN"/>
    <property type="match status" value="1"/>
</dbReference>
<accession>A0A5J9UGB4</accession>
<dbReference type="InterPro" id="IPR003441">
    <property type="entry name" value="NAC-dom"/>
</dbReference>
<keyword evidence="7" id="KW-0472">Membrane</keyword>
<organism evidence="9 10">
    <name type="scientific">Eragrostis curvula</name>
    <name type="common">weeping love grass</name>
    <dbReference type="NCBI Taxonomy" id="38414"/>
    <lineage>
        <taxon>Eukaryota</taxon>
        <taxon>Viridiplantae</taxon>
        <taxon>Streptophyta</taxon>
        <taxon>Embryophyta</taxon>
        <taxon>Tracheophyta</taxon>
        <taxon>Spermatophyta</taxon>
        <taxon>Magnoliopsida</taxon>
        <taxon>Liliopsida</taxon>
        <taxon>Poales</taxon>
        <taxon>Poaceae</taxon>
        <taxon>PACMAD clade</taxon>
        <taxon>Chloridoideae</taxon>
        <taxon>Eragrostideae</taxon>
        <taxon>Eragrostidinae</taxon>
        <taxon>Eragrostis</taxon>
    </lineage>
</organism>
<keyword evidence="10" id="KW-1185">Reference proteome</keyword>
<proteinExistence type="predicted"/>
<keyword evidence="5" id="KW-0539">Nucleus</keyword>
<evidence type="ECO:0000313" key="9">
    <source>
        <dbReference type="EMBL" id="TVU22546.1"/>
    </source>
</evidence>
<keyword evidence="7" id="KW-1133">Transmembrane helix</keyword>
<keyword evidence="7" id="KW-0812">Transmembrane</keyword>
<evidence type="ECO:0000256" key="2">
    <source>
        <dbReference type="ARBA" id="ARBA00023015"/>
    </source>
</evidence>
<feature type="region of interest" description="Disordered" evidence="6">
    <location>
        <begin position="414"/>
        <end position="438"/>
    </location>
</feature>
<evidence type="ECO:0000313" key="10">
    <source>
        <dbReference type="Proteomes" id="UP000324897"/>
    </source>
</evidence>
<comment type="subcellular location">
    <subcellularLocation>
        <location evidence="1">Nucleus</location>
    </subcellularLocation>
</comment>
<evidence type="ECO:0000256" key="6">
    <source>
        <dbReference type="SAM" id="MobiDB-lite"/>
    </source>
</evidence>
<dbReference type="Gene3D" id="2.170.150.80">
    <property type="entry name" value="NAC domain"/>
    <property type="match status" value="1"/>
</dbReference>
<evidence type="ECO:0000256" key="3">
    <source>
        <dbReference type="ARBA" id="ARBA00023125"/>
    </source>
</evidence>
<protein>
    <recommendedName>
        <fullName evidence="8">NAC domain-containing protein</fullName>
    </recommendedName>
</protein>
<dbReference type="InterPro" id="IPR036093">
    <property type="entry name" value="NAC_dom_sf"/>
</dbReference>
<dbReference type="GO" id="GO:0003677">
    <property type="term" value="F:DNA binding"/>
    <property type="evidence" value="ECO:0007669"/>
    <property type="project" value="UniProtKB-KW"/>
</dbReference>
<name>A0A5J9UGB4_9POAL</name>
<dbReference type="SUPFAM" id="SSF101941">
    <property type="entry name" value="NAC domain"/>
    <property type="match status" value="1"/>
</dbReference>
<feature type="domain" description="NAC" evidence="8">
    <location>
        <begin position="9"/>
        <end position="159"/>
    </location>
</feature>
<evidence type="ECO:0000256" key="5">
    <source>
        <dbReference type="ARBA" id="ARBA00023242"/>
    </source>
</evidence>
<evidence type="ECO:0000259" key="8">
    <source>
        <dbReference type="PROSITE" id="PS51005"/>
    </source>
</evidence>
<dbReference type="PROSITE" id="PS51005">
    <property type="entry name" value="NAC"/>
    <property type="match status" value="1"/>
</dbReference>
<dbReference type="GO" id="GO:0006355">
    <property type="term" value="P:regulation of DNA-templated transcription"/>
    <property type="evidence" value="ECO:0007669"/>
    <property type="project" value="InterPro"/>
</dbReference>
<dbReference type="Proteomes" id="UP000324897">
    <property type="component" value="Unassembled WGS sequence"/>
</dbReference>
<dbReference type="GO" id="GO:0005634">
    <property type="term" value="C:nucleus"/>
    <property type="evidence" value="ECO:0007669"/>
    <property type="project" value="UniProtKB-SubCell"/>
</dbReference>
<evidence type="ECO:0000256" key="4">
    <source>
        <dbReference type="ARBA" id="ARBA00023163"/>
    </source>
</evidence>
<evidence type="ECO:0000256" key="7">
    <source>
        <dbReference type="SAM" id="Phobius"/>
    </source>
</evidence>
<comment type="caution">
    <text evidence="9">The sequence shown here is derived from an EMBL/GenBank/DDBJ whole genome shotgun (WGS) entry which is preliminary data.</text>
</comment>
<keyword evidence="3" id="KW-0238">DNA-binding</keyword>
<sequence>MEALRDMNLPPGFGFHPSDAELISHYLKKKIHGQRIDYDIIPEVDIYKHEPWDLPSKCNLPIEDNKWHFFAYRDRKYPTGAKSNRTTRAGYWKSTGKDRAIKVNKRTLGTKKTLVFHEGRPPSGKRTEWIMHEYYIDENECQASPEMKDAFVLCRVTKREDWALENGNEVGNRNPHSNELNDAVTSVAVAENQEDAAASGICAGEPNHVATPASAEQSDVVAAEFIAHSPKSESEVQIWLDGLFADPPSNPGVDNGSADVSLIEQNAELLKLQNPDSLAPKTEPDQASPSQNDIDIADYLTLEDLNSMFAIGGFNDASPTNQAYSLIELDHGTLPNNFEGTWNGELQLHQGNCNANLSNENADNGITVRRRNVTVSSDSSSQTIRRLRLQTGIHRMVTSNSETINETIKYTGNSGRMRSFRQSEETESSENLSNQRGRKSAFRSSAGFNVLFACVCMIGVIAAVLKGYYHSGISL</sequence>
<dbReference type="AlphaFoldDB" id="A0A5J9UGB4"/>
<evidence type="ECO:0000256" key="1">
    <source>
        <dbReference type="ARBA" id="ARBA00004123"/>
    </source>
</evidence>
<dbReference type="Pfam" id="PF02365">
    <property type="entry name" value="NAM"/>
    <property type="match status" value="1"/>
</dbReference>
<keyword evidence="2" id="KW-0805">Transcription regulation</keyword>
<dbReference type="EMBL" id="RWGY01000026">
    <property type="protein sequence ID" value="TVU22546.1"/>
    <property type="molecule type" value="Genomic_DNA"/>
</dbReference>
<dbReference type="Gramene" id="TVU22546">
    <property type="protein sequence ID" value="TVU22546"/>
    <property type="gene ID" value="EJB05_32254"/>
</dbReference>
<feature type="transmembrane region" description="Helical" evidence="7">
    <location>
        <begin position="446"/>
        <end position="469"/>
    </location>
</feature>
<dbReference type="PANTHER" id="PTHR31744">
    <property type="entry name" value="PROTEIN CUP-SHAPED COTYLEDON 2-RELATED"/>
    <property type="match status" value="1"/>
</dbReference>
<reference evidence="9 10" key="1">
    <citation type="journal article" date="2019" name="Sci. Rep.">
        <title>A high-quality genome of Eragrostis curvula grass provides insights into Poaceae evolution and supports new strategies to enhance forage quality.</title>
        <authorList>
            <person name="Carballo J."/>
            <person name="Santos B.A.C.M."/>
            <person name="Zappacosta D."/>
            <person name="Garbus I."/>
            <person name="Selva J.P."/>
            <person name="Gallo C.A."/>
            <person name="Diaz A."/>
            <person name="Albertini E."/>
            <person name="Caccamo M."/>
            <person name="Echenique V."/>
        </authorList>
    </citation>
    <scope>NUCLEOTIDE SEQUENCE [LARGE SCALE GENOMIC DNA]</scope>
    <source>
        <strain evidence="10">cv. Victoria</strain>
        <tissue evidence="9">Leaf</tissue>
    </source>
</reference>
<dbReference type="FunFam" id="2.170.150.80:FF:000002">
    <property type="entry name" value="Nac domain-containing protein 86"/>
    <property type="match status" value="1"/>
</dbReference>
<dbReference type="OrthoDB" id="623685at2759"/>
<gene>
    <name evidence="9" type="ORF">EJB05_32254</name>
</gene>
<keyword evidence="4" id="KW-0804">Transcription</keyword>